<keyword evidence="3" id="KW-1185">Reference proteome</keyword>
<sequence length="238" mass="26252">MILNRIRIAALALFAAILATFHLPAMAQDNVDPYEEMYAAIQSGVDQDVVIENALEAIRNQYAQIPDFITLEAQSPGLINDYVDAISPVLMKSMTRSNAEMKVSMIALLRSEFTPEGALEVAAHYRTDAMQRLMGNVSRNFSPDNTLSGIETDAPVTETQINRDINLAATRGALALSAADRAEITRKMAASPTLRKFEMMTPKIVAVRTEQENKPLLASEEAELEKIAEEFFVKRFGG</sequence>
<reference evidence="2" key="1">
    <citation type="submission" date="2021-04" db="EMBL/GenBank/DDBJ databases">
        <authorList>
            <person name="Pira H."/>
            <person name="Risdian C."/>
            <person name="Wink J."/>
        </authorList>
    </citation>
    <scope>NUCLEOTIDE SEQUENCE</scope>
    <source>
        <strain evidence="2">WH158</strain>
    </source>
</reference>
<gene>
    <name evidence="2" type="ORF">KCG46_00555</name>
</gene>
<feature type="signal peptide" evidence="1">
    <location>
        <begin position="1"/>
        <end position="27"/>
    </location>
</feature>
<name>A0A9X1F0H1_9SPHN</name>
<evidence type="ECO:0000256" key="1">
    <source>
        <dbReference type="SAM" id="SignalP"/>
    </source>
</evidence>
<proteinExistence type="predicted"/>
<keyword evidence="1" id="KW-0732">Signal</keyword>
<dbReference type="AlphaFoldDB" id="A0A9X1F0H1"/>
<dbReference type="EMBL" id="JAGSPC010000001">
    <property type="protein sequence ID" value="MBV7258060.1"/>
    <property type="molecule type" value="Genomic_DNA"/>
</dbReference>
<feature type="chain" id="PRO_5040943692" description="DUF2059 domain-containing protein" evidence="1">
    <location>
        <begin position="28"/>
        <end position="238"/>
    </location>
</feature>
<evidence type="ECO:0000313" key="2">
    <source>
        <dbReference type="EMBL" id="MBV7258060.1"/>
    </source>
</evidence>
<comment type="caution">
    <text evidence="2">The sequence shown here is derived from an EMBL/GenBank/DDBJ whole genome shotgun (WGS) entry which is preliminary data.</text>
</comment>
<protein>
    <recommendedName>
        <fullName evidence="4">DUF2059 domain-containing protein</fullName>
    </recommendedName>
</protein>
<organism evidence="2 3">
    <name type="scientific">Erythrobacter crassostreae</name>
    <dbReference type="NCBI Taxonomy" id="2828328"/>
    <lineage>
        <taxon>Bacteria</taxon>
        <taxon>Pseudomonadati</taxon>
        <taxon>Pseudomonadota</taxon>
        <taxon>Alphaproteobacteria</taxon>
        <taxon>Sphingomonadales</taxon>
        <taxon>Erythrobacteraceae</taxon>
        <taxon>Erythrobacter/Porphyrobacter group</taxon>
        <taxon>Erythrobacter</taxon>
    </lineage>
</organism>
<dbReference type="RefSeq" id="WP_218403433.1">
    <property type="nucleotide sequence ID" value="NZ_JAGSPC010000001.1"/>
</dbReference>
<evidence type="ECO:0008006" key="4">
    <source>
        <dbReference type="Google" id="ProtNLM"/>
    </source>
</evidence>
<accession>A0A9X1F0H1</accession>
<dbReference type="Proteomes" id="UP001138681">
    <property type="component" value="Unassembled WGS sequence"/>
</dbReference>
<evidence type="ECO:0000313" key="3">
    <source>
        <dbReference type="Proteomes" id="UP001138681"/>
    </source>
</evidence>